<dbReference type="InterPro" id="IPR016047">
    <property type="entry name" value="M23ase_b-sheet_dom"/>
</dbReference>
<sequence length="229" mass="25702">MIIYLHSMNWNALDFFPVMGEKLTLENAVKLDFSPSNPDLDSLDLSNTPAFDDYVTQQIKNSSSIYGIGGYLEHRAIYRRSTVFATSETDFRNIHLGVDIWTDAGVAIYSPLEGKIHSLQNNAGFGNYGATIILEHDIFGKKLYSLYGHLFLSDLDGKEIGQKINAGEIIAHVGSFPENGDWPPHLHFQLMWDLMGNVGDFPGVCSKRDVEKYQLICPDPNLIMRSEVL</sequence>
<organism evidence="2 3">
    <name type="scientific">Algoriphagus locisalis</name>
    <dbReference type="NCBI Taxonomy" id="305507"/>
    <lineage>
        <taxon>Bacteria</taxon>
        <taxon>Pseudomonadati</taxon>
        <taxon>Bacteroidota</taxon>
        <taxon>Cytophagia</taxon>
        <taxon>Cytophagales</taxon>
        <taxon>Cyclobacteriaceae</taxon>
        <taxon>Algoriphagus</taxon>
    </lineage>
</organism>
<dbReference type="Proteomes" id="UP000199673">
    <property type="component" value="Unassembled WGS sequence"/>
</dbReference>
<reference evidence="3" key="1">
    <citation type="submission" date="2016-10" db="EMBL/GenBank/DDBJ databases">
        <authorList>
            <person name="Varghese N."/>
            <person name="Submissions S."/>
        </authorList>
    </citation>
    <scope>NUCLEOTIDE SEQUENCE [LARGE SCALE GENOMIC DNA]</scope>
    <source>
        <strain evidence="3">DSM 23445</strain>
    </source>
</reference>
<dbReference type="SUPFAM" id="SSF51261">
    <property type="entry name" value="Duplicated hybrid motif"/>
    <property type="match status" value="1"/>
</dbReference>
<dbReference type="PANTHER" id="PTHR21666">
    <property type="entry name" value="PEPTIDASE-RELATED"/>
    <property type="match status" value="1"/>
</dbReference>
<feature type="domain" description="M23ase beta-sheet core" evidence="1">
    <location>
        <begin position="94"/>
        <end position="192"/>
    </location>
</feature>
<protein>
    <submittedName>
        <fullName evidence="2">Peptidase family M23</fullName>
    </submittedName>
</protein>
<gene>
    <name evidence="2" type="ORF">SAMN04489724_3687</name>
</gene>
<evidence type="ECO:0000259" key="1">
    <source>
        <dbReference type="Pfam" id="PF01551"/>
    </source>
</evidence>
<name>A0A1I7D6G0_9BACT</name>
<dbReference type="InterPro" id="IPR011055">
    <property type="entry name" value="Dup_hybrid_motif"/>
</dbReference>
<evidence type="ECO:0000313" key="2">
    <source>
        <dbReference type="EMBL" id="SFU07313.1"/>
    </source>
</evidence>
<accession>A0A1I7D6G0</accession>
<dbReference type="PANTHER" id="PTHR21666:SF270">
    <property type="entry name" value="MUREIN HYDROLASE ACTIVATOR ENVC"/>
    <property type="match status" value="1"/>
</dbReference>
<dbReference type="GO" id="GO:0004222">
    <property type="term" value="F:metalloendopeptidase activity"/>
    <property type="evidence" value="ECO:0007669"/>
    <property type="project" value="TreeGrafter"/>
</dbReference>
<dbReference type="AlphaFoldDB" id="A0A1I7D6G0"/>
<dbReference type="EMBL" id="FPBF01000006">
    <property type="protein sequence ID" value="SFU07313.1"/>
    <property type="molecule type" value="Genomic_DNA"/>
</dbReference>
<evidence type="ECO:0000313" key="3">
    <source>
        <dbReference type="Proteomes" id="UP000199673"/>
    </source>
</evidence>
<dbReference type="InterPro" id="IPR050570">
    <property type="entry name" value="Cell_wall_metabolism_enzyme"/>
</dbReference>
<dbReference type="RefSeq" id="WP_244545548.1">
    <property type="nucleotide sequence ID" value="NZ_FPBF01000006.1"/>
</dbReference>
<dbReference type="STRING" id="305507.SAMN04489724_3687"/>
<keyword evidence="3" id="KW-1185">Reference proteome</keyword>
<dbReference type="Pfam" id="PF01551">
    <property type="entry name" value="Peptidase_M23"/>
    <property type="match status" value="1"/>
</dbReference>
<proteinExistence type="predicted"/>
<dbReference type="CDD" id="cd12797">
    <property type="entry name" value="M23_peptidase"/>
    <property type="match status" value="1"/>
</dbReference>
<dbReference type="Gene3D" id="2.70.70.10">
    <property type="entry name" value="Glucose Permease (Domain IIA)"/>
    <property type="match status" value="1"/>
</dbReference>